<reference evidence="2 3" key="1">
    <citation type="submission" date="2019-12" db="EMBL/GenBank/DDBJ databases">
        <authorList>
            <person name="Li M."/>
        </authorList>
    </citation>
    <scope>NUCLEOTIDE SEQUENCE [LARGE SCALE GENOMIC DNA]</scope>
    <source>
        <strain evidence="2 3">GBMRC 2046</strain>
    </source>
</reference>
<protein>
    <submittedName>
        <fullName evidence="2">Uncharacterized protein</fullName>
    </submittedName>
</protein>
<evidence type="ECO:0000313" key="3">
    <source>
        <dbReference type="Proteomes" id="UP000433101"/>
    </source>
</evidence>
<sequence length="121" mass="13343">MAVRPPRQFTASQQDPLTRALEQEVLGEKADTLARLMTRLEKALAKLSAHEERIAEAETAGAEAPDPAQRPRLVAEAGEALWHVIIQRELCGMRRHDGLMRQMGVPKAVRLSMGPASLRNA</sequence>
<dbReference type="InterPro" id="IPR046606">
    <property type="entry name" value="DUF6665"/>
</dbReference>
<proteinExistence type="predicted"/>
<dbReference type="Pfam" id="PF20370">
    <property type="entry name" value="DUF6665"/>
    <property type="match status" value="1"/>
</dbReference>
<dbReference type="AlphaFoldDB" id="A0A7X3LQU1"/>
<dbReference type="EMBL" id="WUMV01000001">
    <property type="protein sequence ID" value="MXN63399.1"/>
    <property type="molecule type" value="Genomic_DNA"/>
</dbReference>
<evidence type="ECO:0000313" key="2">
    <source>
        <dbReference type="EMBL" id="MXN63399.1"/>
    </source>
</evidence>
<dbReference type="RefSeq" id="WP_160773657.1">
    <property type="nucleotide sequence ID" value="NZ_WUMV01000001.1"/>
</dbReference>
<dbReference type="Proteomes" id="UP000433101">
    <property type="component" value="Unassembled WGS sequence"/>
</dbReference>
<name>A0A7X3LQU1_9HYPH</name>
<comment type="caution">
    <text evidence="2">The sequence shown here is derived from an EMBL/GenBank/DDBJ whole genome shotgun (WGS) entry which is preliminary data.</text>
</comment>
<feature type="region of interest" description="Disordered" evidence="1">
    <location>
        <begin position="48"/>
        <end position="69"/>
    </location>
</feature>
<organism evidence="2 3">
    <name type="scientific">Stappia sediminis</name>
    <dbReference type="NCBI Taxonomy" id="2692190"/>
    <lineage>
        <taxon>Bacteria</taxon>
        <taxon>Pseudomonadati</taxon>
        <taxon>Pseudomonadota</taxon>
        <taxon>Alphaproteobacteria</taxon>
        <taxon>Hyphomicrobiales</taxon>
        <taxon>Stappiaceae</taxon>
        <taxon>Stappia</taxon>
    </lineage>
</organism>
<accession>A0A7X3LQU1</accession>
<evidence type="ECO:0000256" key="1">
    <source>
        <dbReference type="SAM" id="MobiDB-lite"/>
    </source>
</evidence>
<keyword evidence="3" id="KW-1185">Reference proteome</keyword>
<gene>
    <name evidence="2" type="ORF">GR183_00650</name>
</gene>